<organism evidence="1 2">
    <name type="scientific">Pleuronectes platessa</name>
    <name type="common">European plaice</name>
    <dbReference type="NCBI Taxonomy" id="8262"/>
    <lineage>
        <taxon>Eukaryota</taxon>
        <taxon>Metazoa</taxon>
        <taxon>Chordata</taxon>
        <taxon>Craniata</taxon>
        <taxon>Vertebrata</taxon>
        <taxon>Euteleostomi</taxon>
        <taxon>Actinopterygii</taxon>
        <taxon>Neopterygii</taxon>
        <taxon>Teleostei</taxon>
        <taxon>Neoteleostei</taxon>
        <taxon>Acanthomorphata</taxon>
        <taxon>Carangaria</taxon>
        <taxon>Pleuronectiformes</taxon>
        <taxon>Pleuronectoidei</taxon>
        <taxon>Pleuronectidae</taxon>
        <taxon>Pleuronectes</taxon>
    </lineage>
</organism>
<accession>A0A9N7Y6U6</accession>
<dbReference type="AlphaFoldDB" id="A0A9N7Y6U6"/>
<evidence type="ECO:0000313" key="1">
    <source>
        <dbReference type="EMBL" id="CAB1420585.1"/>
    </source>
</evidence>
<name>A0A9N7Y6U6_PLEPL</name>
<sequence length="123" mass="12985">MLHVLGDWAKSHKGVKNLGGHSYWSLWSKTCEVTGANIRRGRKAATASLSYIAKGGAWLIQLLSLSNPQPEGVCLPMCTETGSIAQQYVALSLNFLVNLDLTVGGGGLKTSAPLQSTLSAAKD</sequence>
<dbReference type="Proteomes" id="UP001153269">
    <property type="component" value="Unassembled WGS sequence"/>
</dbReference>
<protein>
    <submittedName>
        <fullName evidence="1">Uncharacterized protein</fullName>
    </submittedName>
</protein>
<gene>
    <name evidence="1" type="ORF">PLEPLA_LOCUS8460</name>
</gene>
<keyword evidence="2" id="KW-1185">Reference proteome</keyword>
<reference evidence="1" key="1">
    <citation type="submission" date="2020-03" db="EMBL/GenBank/DDBJ databases">
        <authorList>
            <person name="Weist P."/>
        </authorList>
    </citation>
    <scope>NUCLEOTIDE SEQUENCE</scope>
</reference>
<comment type="caution">
    <text evidence="1">The sequence shown here is derived from an EMBL/GenBank/DDBJ whole genome shotgun (WGS) entry which is preliminary data.</text>
</comment>
<evidence type="ECO:0000313" key="2">
    <source>
        <dbReference type="Proteomes" id="UP001153269"/>
    </source>
</evidence>
<dbReference type="EMBL" id="CADEAL010000466">
    <property type="protein sequence ID" value="CAB1420585.1"/>
    <property type="molecule type" value="Genomic_DNA"/>
</dbReference>
<proteinExistence type="predicted"/>